<keyword evidence="4" id="KW-1185">Reference proteome</keyword>
<reference evidence="3 4" key="1">
    <citation type="submission" date="2018-08" db="EMBL/GenBank/DDBJ databases">
        <title>Genomic Encyclopedia of Archaeal and Bacterial Type Strains, Phase II (KMG-II): from individual species to whole genera.</title>
        <authorList>
            <person name="Goeker M."/>
        </authorList>
    </citation>
    <scope>NUCLEOTIDE SEQUENCE [LARGE SCALE GENOMIC DNA]</scope>
    <source>
        <strain evidence="3 4">DSM 45791</strain>
    </source>
</reference>
<proteinExistence type="inferred from homology"/>
<comment type="caution">
    <text evidence="3">The sequence shown here is derived from an EMBL/GenBank/DDBJ whole genome shotgun (WGS) entry which is preliminary data.</text>
</comment>
<gene>
    <name evidence="3" type="ORF">BCF44_108431</name>
</gene>
<dbReference type="AlphaFoldDB" id="A0A3E0HGK6"/>
<dbReference type="Pfam" id="PF01370">
    <property type="entry name" value="Epimerase"/>
    <property type="match status" value="1"/>
</dbReference>
<dbReference type="SUPFAM" id="SSF51735">
    <property type="entry name" value="NAD(P)-binding Rossmann-fold domains"/>
    <property type="match status" value="1"/>
</dbReference>
<dbReference type="InterPro" id="IPR036291">
    <property type="entry name" value="NAD(P)-bd_dom_sf"/>
</dbReference>
<dbReference type="Gene3D" id="3.40.50.720">
    <property type="entry name" value="NAD(P)-binding Rossmann-like Domain"/>
    <property type="match status" value="1"/>
</dbReference>
<evidence type="ECO:0000313" key="3">
    <source>
        <dbReference type="EMBL" id="REH44950.1"/>
    </source>
</evidence>
<accession>A0A3E0HGK6</accession>
<dbReference type="OrthoDB" id="9803111at2"/>
<dbReference type="EMBL" id="QUNO01000008">
    <property type="protein sequence ID" value="REH44950.1"/>
    <property type="molecule type" value="Genomic_DNA"/>
</dbReference>
<evidence type="ECO:0000313" key="4">
    <source>
        <dbReference type="Proteomes" id="UP000256269"/>
    </source>
</evidence>
<name>A0A3E0HGK6_9PSEU</name>
<dbReference type="RefSeq" id="WP_116176842.1">
    <property type="nucleotide sequence ID" value="NZ_CP144375.1"/>
</dbReference>
<comment type="similarity">
    <text evidence="1">Belongs to the NAD(P)-dependent epimerase/dehydratase family.</text>
</comment>
<sequence>MVFTLSAPLSGDAAVGRVLVTGAAGRIGSGFLRHAADRYVLRATDTRPVDAEDFVPADLTDPAALARACEDVDTVVHLGADPRLEADWESLLPNNIVGCRNLFEAASEAGVRRVVFASSVHAVSGYPAGKQVSADDPVNPGNLYGVTKAFGEALGRYYAEQRGMSVIALRIGAFYVGDQVPGPNPHNDFLHTAAADLYRIMVRAIEVRGVRFAVVNAISDQVGGRLDVTATHDLLG</sequence>
<evidence type="ECO:0000256" key="1">
    <source>
        <dbReference type="ARBA" id="ARBA00007637"/>
    </source>
</evidence>
<dbReference type="PANTHER" id="PTHR43000">
    <property type="entry name" value="DTDP-D-GLUCOSE 4,6-DEHYDRATASE-RELATED"/>
    <property type="match status" value="1"/>
</dbReference>
<protein>
    <submittedName>
        <fullName evidence="3">NAD-dependent epimerase/dehydratase family protein</fullName>
    </submittedName>
</protein>
<dbReference type="Proteomes" id="UP000256269">
    <property type="component" value="Unassembled WGS sequence"/>
</dbReference>
<evidence type="ECO:0000259" key="2">
    <source>
        <dbReference type="Pfam" id="PF01370"/>
    </source>
</evidence>
<dbReference type="InterPro" id="IPR001509">
    <property type="entry name" value="Epimerase_deHydtase"/>
</dbReference>
<organism evidence="3 4">
    <name type="scientific">Kutzneria buriramensis</name>
    <dbReference type="NCBI Taxonomy" id="1045776"/>
    <lineage>
        <taxon>Bacteria</taxon>
        <taxon>Bacillati</taxon>
        <taxon>Actinomycetota</taxon>
        <taxon>Actinomycetes</taxon>
        <taxon>Pseudonocardiales</taxon>
        <taxon>Pseudonocardiaceae</taxon>
        <taxon>Kutzneria</taxon>
    </lineage>
</organism>
<feature type="domain" description="NAD-dependent epimerase/dehydratase" evidence="2">
    <location>
        <begin position="18"/>
        <end position="175"/>
    </location>
</feature>